<dbReference type="RefSeq" id="WP_264369001.1">
    <property type="nucleotide sequence ID" value="NZ_JAPCIO010000005.1"/>
</dbReference>
<evidence type="ECO:0000313" key="2">
    <source>
        <dbReference type="Proteomes" id="UP001165677"/>
    </source>
</evidence>
<evidence type="ECO:0000313" key="1">
    <source>
        <dbReference type="EMBL" id="MCW1148225.1"/>
    </source>
</evidence>
<accession>A0ABT3EI25</accession>
<proteinExistence type="predicted"/>
<dbReference type="EMBL" id="JAPCIO010000005">
    <property type="protein sequence ID" value="MCW1148225.1"/>
    <property type="molecule type" value="Genomic_DNA"/>
</dbReference>
<dbReference type="Proteomes" id="UP001165677">
    <property type="component" value="Unassembled WGS sequence"/>
</dbReference>
<gene>
    <name evidence="1" type="ORF">OJ995_08340</name>
</gene>
<protein>
    <recommendedName>
        <fullName evidence="3">Lipoprotein</fullName>
    </recommendedName>
</protein>
<comment type="caution">
    <text evidence="1">The sequence shown here is derived from an EMBL/GenBank/DDBJ whole genome shotgun (WGS) entry which is preliminary data.</text>
</comment>
<evidence type="ECO:0008006" key="3">
    <source>
        <dbReference type="Google" id="ProtNLM"/>
    </source>
</evidence>
<name>A0ABT3EI25_9FLAO</name>
<organism evidence="1 2">
    <name type="scientific">Flavobacterium lacisediminis</name>
    <dbReference type="NCBI Taxonomy" id="2989705"/>
    <lineage>
        <taxon>Bacteria</taxon>
        <taxon>Pseudomonadati</taxon>
        <taxon>Bacteroidota</taxon>
        <taxon>Flavobacteriia</taxon>
        <taxon>Flavobacteriales</taxon>
        <taxon>Flavobacteriaceae</taxon>
        <taxon>Flavobacterium</taxon>
    </lineage>
</organism>
<keyword evidence="2" id="KW-1185">Reference proteome</keyword>
<reference evidence="1" key="1">
    <citation type="submission" date="2022-10" db="EMBL/GenBank/DDBJ databases">
        <title>Flavobacterium sp. nov., a bacterium isolated from lake sediment.</title>
        <authorList>
            <person name="Qu J.-H."/>
        </authorList>
    </citation>
    <scope>NUCLEOTIDE SEQUENCE</scope>
    <source>
        <strain evidence="1">TH16-21</strain>
    </source>
</reference>
<sequence length="155" mass="17562">MKKIFFLLTFFTTTCLFSQELIYKSGGRIFSSEGQKMKPSEVRELLKTQPGMLEFYNDGRSKKTLGNILFYGSFALFAADYLTISGAEDTYPKAMTYVGIGTFLLSFPIKMGYTKKIKMVVQDYNKEINNKDNGLTIESIQFVTNQNGVGLQITF</sequence>